<accession>A0A314L5V2</accession>
<evidence type="ECO:0000256" key="1">
    <source>
        <dbReference type="SAM" id="MobiDB-lite"/>
    </source>
</evidence>
<keyword evidence="4" id="KW-1185">Reference proteome</keyword>
<sequence length="308" mass="35488">MSIRSAGYTVNEDILLCRMHLDVSQDPITGVNQSKDQFWGRVMDAYNNTKEDIWEIRTKKSLQHRYGIIEKAVRKLNGCVRQVENMRPSGASEQDILTQAKALLMQDPNFKKGFKFDHVWAIMKDFEKFNDGDFGRKKPRKQANSNISSEPENPTPDSPYMSSPNLSSFSLNLNEDIAGDSTSSQRPSGVKKAKMKRKIDEEYMKTIQSDNNRMVEAMNNATQAKMEVSTVLKKKVRVKEMKEENKILMMNVDSIVDPARREFMRQEQQRIMYKRSQEYSQSQPQQSSAPFSQYYNDFGVSGNDIGPY</sequence>
<feature type="region of interest" description="Disordered" evidence="1">
    <location>
        <begin position="274"/>
        <end position="308"/>
    </location>
</feature>
<organism evidence="3 4">
    <name type="scientific">Nicotiana attenuata</name>
    <name type="common">Coyote tobacco</name>
    <dbReference type="NCBI Taxonomy" id="49451"/>
    <lineage>
        <taxon>Eukaryota</taxon>
        <taxon>Viridiplantae</taxon>
        <taxon>Streptophyta</taxon>
        <taxon>Embryophyta</taxon>
        <taxon>Tracheophyta</taxon>
        <taxon>Spermatophyta</taxon>
        <taxon>Magnoliopsida</taxon>
        <taxon>eudicotyledons</taxon>
        <taxon>Gunneridae</taxon>
        <taxon>Pentapetalae</taxon>
        <taxon>asterids</taxon>
        <taxon>lamiids</taxon>
        <taxon>Solanales</taxon>
        <taxon>Solanaceae</taxon>
        <taxon>Nicotianoideae</taxon>
        <taxon>Nicotianeae</taxon>
        <taxon>Nicotiana</taxon>
    </lineage>
</organism>
<comment type="caution">
    <text evidence="3">The sequence shown here is derived from an EMBL/GenBank/DDBJ whole genome shotgun (WGS) entry which is preliminary data.</text>
</comment>
<dbReference type="PANTHER" id="PTHR45125:SF3">
    <property type="entry name" value="NO-APICAL-MERISTEM-ASSOCIATED CARBOXY-TERMINAL DOMAIN PROTEIN"/>
    <property type="match status" value="1"/>
</dbReference>
<dbReference type="AlphaFoldDB" id="A0A314L5V2"/>
<reference evidence="3" key="1">
    <citation type="submission" date="2016-11" db="EMBL/GenBank/DDBJ databases">
        <title>The genome of Nicotiana attenuata.</title>
        <authorList>
            <person name="Xu S."/>
            <person name="Brockmoeller T."/>
            <person name="Gaquerel E."/>
            <person name="Navarro A."/>
            <person name="Kuhl H."/>
            <person name="Gase K."/>
            <person name="Ling Z."/>
            <person name="Zhou W."/>
            <person name="Kreitzer C."/>
            <person name="Stanke M."/>
            <person name="Tang H."/>
            <person name="Lyons E."/>
            <person name="Pandey P."/>
            <person name="Pandey S.P."/>
            <person name="Timmermann B."/>
            <person name="Baldwin I.T."/>
        </authorList>
    </citation>
    <scope>NUCLEOTIDE SEQUENCE [LARGE SCALE GENOMIC DNA]</scope>
    <source>
        <strain evidence="3">UT</strain>
    </source>
</reference>
<protein>
    <recommendedName>
        <fullName evidence="2">No apical meristem-associated C-terminal domain-containing protein</fullName>
    </recommendedName>
</protein>
<feature type="domain" description="No apical meristem-associated C-terminal" evidence="2">
    <location>
        <begin position="112"/>
        <end position="271"/>
    </location>
</feature>
<feature type="region of interest" description="Disordered" evidence="1">
    <location>
        <begin position="131"/>
        <end position="197"/>
    </location>
</feature>
<evidence type="ECO:0000313" key="3">
    <source>
        <dbReference type="EMBL" id="OIT36958.1"/>
    </source>
</evidence>
<dbReference type="STRING" id="49451.A0A314L5V2"/>
<evidence type="ECO:0000259" key="2">
    <source>
        <dbReference type="Pfam" id="PF14303"/>
    </source>
</evidence>
<feature type="compositionally biased region" description="Low complexity" evidence="1">
    <location>
        <begin position="162"/>
        <end position="174"/>
    </location>
</feature>
<proteinExistence type="predicted"/>
<dbReference type="PANTHER" id="PTHR45125">
    <property type="entry name" value="F21J9.4-RELATED"/>
    <property type="match status" value="1"/>
</dbReference>
<dbReference type="Proteomes" id="UP000187609">
    <property type="component" value="Unassembled WGS sequence"/>
</dbReference>
<name>A0A314L5V2_NICAT</name>
<gene>
    <name evidence="3" type="ORF">A4A49_17747</name>
</gene>
<dbReference type="KEGG" id="nau:109241413"/>
<dbReference type="OrthoDB" id="1225588at2759"/>
<dbReference type="InterPro" id="IPR029466">
    <property type="entry name" value="NAM-associated_C"/>
</dbReference>
<feature type="compositionally biased region" description="Polar residues" evidence="1">
    <location>
        <begin position="142"/>
        <end position="152"/>
    </location>
</feature>
<dbReference type="Pfam" id="PF14303">
    <property type="entry name" value="NAM-associated"/>
    <property type="match status" value="1"/>
</dbReference>
<dbReference type="EMBL" id="MJEQ01000370">
    <property type="protein sequence ID" value="OIT36958.1"/>
    <property type="molecule type" value="Genomic_DNA"/>
</dbReference>
<feature type="compositionally biased region" description="Low complexity" evidence="1">
    <location>
        <begin position="278"/>
        <end position="295"/>
    </location>
</feature>
<evidence type="ECO:0000313" key="4">
    <source>
        <dbReference type="Proteomes" id="UP000187609"/>
    </source>
</evidence>
<dbReference type="Gramene" id="OIT36958">
    <property type="protein sequence ID" value="OIT36958"/>
    <property type="gene ID" value="A4A49_17747"/>
</dbReference>